<accession>A0AAD7D909</accession>
<keyword evidence="2" id="KW-1185">Reference proteome</keyword>
<dbReference type="Proteomes" id="UP001221757">
    <property type="component" value="Unassembled WGS sequence"/>
</dbReference>
<sequence>MNLSRLRIIRISGGEDGATDEATLGLIPDIVSESVRHVHLSDFHSLSYTTLTRILEKPCALEGLHFHECTASESEPSDLFPLPISPKHHLTHLSLSSSASIAQWLVRPGFPLDFSNLICAEISRSSNGTVATILEGVRGTLKSLTVAGEDFDPTIVTFKYWSPFRLDDFRPIQLLRFPALTHLGIALDLPFDIVATLPAISEITNRNTIQEIIYTIQIPHLLDGEPQAAAEQSSTWPTFDAGIAALPLPHLERVEIMFLENPDDYLDPDQPGAARAAPQHLDAASFPLLSERKLLFLTTQYYQ</sequence>
<organism evidence="1 2">
    <name type="scientific">Mycena rosella</name>
    <name type="common">Pink bonnet</name>
    <name type="synonym">Agaricus rosellus</name>
    <dbReference type="NCBI Taxonomy" id="1033263"/>
    <lineage>
        <taxon>Eukaryota</taxon>
        <taxon>Fungi</taxon>
        <taxon>Dikarya</taxon>
        <taxon>Basidiomycota</taxon>
        <taxon>Agaricomycotina</taxon>
        <taxon>Agaricomycetes</taxon>
        <taxon>Agaricomycetidae</taxon>
        <taxon>Agaricales</taxon>
        <taxon>Marasmiineae</taxon>
        <taxon>Mycenaceae</taxon>
        <taxon>Mycena</taxon>
    </lineage>
</organism>
<evidence type="ECO:0008006" key="3">
    <source>
        <dbReference type="Google" id="ProtNLM"/>
    </source>
</evidence>
<proteinExistence type="predicted"/>
<dbReference type="SUPFAM" id="SSF52047">
    <property type="entry name" value="RNI-like"/>
    <property type="match status" value="1"/>
</dbReference>
<evidence type="ECO:0000313" key="2">
    <source>
        <dbReference type="Proteomes" id="UP001221757"/>
    </source>
</evidence>
<evidence type="ECO:0000313" key="1">
    <source>
        <dbReference type="EMBL" id="KAJ7683881.1"/>
    </source>
</evidence>
<reference evidence="1" key="1">
    <citation type="submission" date="2023-03" db="EMBL/GenBank/DDBJ databases">
        <title>Massive genome expansion in bonnet fungi (Mycena s.s.) driven by repeated elements and novel gene families across ecological guilds.</title>
        <authorList>
            <consortium name="Lawrence Berkeley National Laboratory"/>
            <person name="Harder C.B."/>
            <person name="Miyauchi S."/>
            <person name="Viragh M."/>
            <person name="Kuo A."/>
            <person name="Thoen E."/>
            <person name="Andreopoulos B."/>
            <person name="Lu D."/>
            <person name="Skrede I."/>
            <person name="Drula E."/>
            <person name="Henrissat B."/>
            <person name="Morin E."/>
            <person name="Kohler A."/>
            <person name="Barry K."/>
            <person name="LaButti K."/>
            <person name="Morin E."/>
            <person name="Salamov A."/>
            <person name="Lipzen A."/>
            <person name="Mereny Z."/>
            <person name="Hegedus B."/>
            <person name="Baldrian P."/>
            <person name="Stursova M."/>
            <person name="Weitz H."/>
            <person name="Taylor A."/>
            <person name="Grigoriev I.V."/>
            <person name="Nagy L.G."/>
            <person name="Martin F."/>
            <person name="Kauserud H."/>
        </authorList>
    </citation>
    <scope>NUCLEOTIDE SEQUENCE</scope>
    <source>
        <strain evidence="1">CBHHK067</strain>
    </source>
</reference>
<dbReference type="AlphaFoldDB" id="A0AAD7D909"/>
<dbReference type="EMBL" id="JARKIE010000104">
    <property type="protein sequence ID" value="KAJ7683881.1"/>
    <property type="molecule type" value="Genomic_DNA"/>
</dbReference>
<comment type="caution">
    <text evidence="1">The sequence shown here is derived from an EMBL/GenBank/DDBJ whole genome shotgun (WGS) entry which is preliminary data.</text>
</comment>
<protein>
    <recommendedName>
        <fullName evidence="3">F-box domain-containing protein</fullName>
    </recommendedName>
</protein>
<gene>
    <name evidence="1" type="ORF">B0H17DRAFT_26237</name>
</gene>
<name>A0AAD7D909_MYCRO</name>